<protein>
    <submittedName>
        <fullName evidence="2">Uncharacterized protein</fullName>
    </submittedName>
</protein>
<evidence type="ECO:0000313" key="3">
    <source>
        <dbReference type="Proteomes" id="UP000557872"/>
    </source>
</evidence>
<comment type="caution">
    <text evidence="2">The sequence shown here is derived from an EMBL/GenBank/DDBJ whole genome shotgun (WGS) entry which is preliminary data.</text>
</comment>
<dbReference type="RefSeq" id="WP_178931161.1">
    <property type="nucleotide sequence ID" value="NZ_JACBAZ010000001.1"/>
</dbReference>
<accession>A0A851GHP0</accession>
<sequence length="287" mass="32171">MSDGQSFYLLLLLLYLSSCIKVSARGCQGVVKTAWGSWRLRPSVASLGGIRKDLFIAPLLPWPPVLILAKGTAEVQLQRRGSQASLLRLTRLIVRASADLRLMSLGVFLTFFVLVPYRYHLEGGSPRVMYTLAVGFILMFAAWLRYSSLHRRLWPKQKAERFKHLFLSMTMPWHAMRLADELLLVSPISGLHPLAAVSLVEGAKGRCVLGKALRESIYLDHASYKEDDLRRLYGLLGVDAESLLMPPDRESGGEHYCPCCHEVYSQAVDVCSDCKETSLLRFEADGK</sequence>
<gene>
    <name evidence="2" type="ORF">HW115_03430</name>
</gene>
<evidence type="ECO:0000313" key="2">
    <source>
        <dbReference type="EMBL" id="NWK54647.1"/>
    </source>
</evidence>
<dbReference type="AlphaFoldDB" id="A0A851GHP0"/>
<dbReference type="EMBL" id="JACBAZ010000001">
    <property type="protein sequence ID" value="NWK54647.1"/>
    <property type="molecule type" value="Genomic_DNA"/>
</dbReference>
<feature type="transmembrane region" description="Helical" evidence="1">
    <location>
        <begin position="92"/>
        <end position="115"/>
    </location>
</feature>
<dbReference type="Proteomes" id="UP000557872">
    <property type="component" value="Unassembled WGS sequence"/>
</dbReference>
<name>A0A851GHP0_9BACT</name>
<keyword evidence="1" id="KW-1133">Transmembrane helix</keyword>
<keyword evidence="3" id="KW-1185">Reference proteome</keyword>
<organism evidence="2 3">
    <name type="scientific">Oceaniferula marina</name>
    <dbReference type="NCBI Taxonomy" id="2748318"/>
    <lineage>
        <taxon>Bacteria</taxon>
        <taxon>Pseudomonadati</taxon>
        <taxon>Verrucomicrobiota</taxon>
        <taxon>Verrucomicrobiia</taxon>
        <taxon>Verrucomicrobiales</taxon>
        <taxon>Verrucomicrobiaceae</taxon>
        <taxon>Oceaniferula</taxon>
    </lineage>
</organism>
<keyword evidence="1" id="KW-0812">Transmembrane</keyword>
<reference evidence="2 3" key="1">
    <citation type="submission" date="2020-07" db="EMBL/GenBank/DDBJ databases">
        <title>Roseicoccus Jingziensis gen. nov., sp. nov., isolated from coastal seawater.</title>
        <authorList>
            <person name="Feng X."/>
        </authorList>
    </citation>
    <scope>NUCLEOTIDE SEQUENCE [LARGE SCALE GENOMIC DNA]</scope>
    <source>
        <strain evidence="2 3">N1E253</strain>
    </source>
</reference>
<proteinExistence type="predicted"/>
<keyword evidence="1" id="KW-0472">Membrane</keyword>
<evidence type="ECO:0000256" key="1">
    <source>
        <dbReference type="SAM" id="Phobius"/>
    </source>
</evidence>
<feature type="transmembrane region" description="Helical" evidence="1">
    <location>
        <begin position="127"/>
        <end position="146"/>
    </location>
</feature>